<dbReference type="GO" id="GO:0004252">
    <property type="term" value="F:serine-type endopeptidase activity"/>
    <property type="evidence" value="ECO:0007669"/>
    <property type="project" value="InterPro"/>
</dbReference>
<evidence type="ECO:0000256" key="7">
    <source>
        <dbReference type="PROSITE-ProRule" id="PRU01240"/>
    </source>
</evidence>
<keyword evidence="5" id="KW-0378">Hydrolase</keyword>
<dbReference type="AlphaFoldDB" id="W9S5P1"/>
<dbReference type="InterPro" id="IPR041469">
    <property type="entry name" value="Subtilisin-like_FN3"/>
</dbReference>
<dbReference type="InterPro" id="IPR000209">
    <property type="entry name" value="Peptidase_S8/S53_dom"/>
</dbReference>
<organism evidence="10 11">
    <name type="scientific">Morus notabilis</name>
    <dbReference type="NCBI Taxonomy" id="981085"/>
    <lineage>
        <taxon>Eukaryota</taxon>
        <taxon>Viridiplantae</taxon>
        <taxon>Streptophyta</taxon>
        <taxon>Embryophyta</taxon>
        <taxon>Tracheophyta</taxon>
        <taxon>Spermatophyta</taxon>
        <taxon>Magnoliopsida</taxon>
        <taxon>eudicotyledons</taxon>
        <taxon>Gunneridae</taxon>
        <taxon>Pentapetalae</taxon>
        <taxon>rosids</taxon>
        <taxon>fabids</taxon>
        <taxon>Rosales</taxon>
        <taxon>Moraceae</taxon>
        <taxon>Moreae</taxon>
        <taxon>Morus</taxon>
    </lineage>
</organism>
<dbReference type="Pfam" id="PF17766">
    <property type="entry name" value="fn3_6"/>
    <property type="match status" value="1"/>
</dbReference>
<feature type="domain" description="Subtilisin-like protease fibronectin type-III" evidence="9">
    <location>
        <begin position="152"/>
        <end position="252"/>
    </location>
</feature>
<feature type="domain" description="Peptidase S8/S53" evidence="8">
    <location>
        <begin position="4"/>
        <end position="82"/>
    </location>
</feature>
<dbReference type="PROSITE" id="PS51892">
    <property type="entry name" value="SUBTILASE"/>
    <property type="match status" value="1"/>
</dbReference>
<dbReference type="Gene3D" id="3.40.50.200">
    <property type="entry name" value="Peptidase S8/S53 domain"/>
    <property type="match status" value="1"/>
</dbReference>
<dbReference type="InterPro" id="IPR045051">
    <property type="entry name" value="SBT"/>
</dbReference>
<evidence type="ECO:0000256" key="3">
    <source>
        <dbReference type="ARBA" id="ARBA00022670"/>
    </source>
</evidence>
<dbReference type="PROSITE" id="PS00138">
    <property type="entry name" value="SUBTILASE_SER"/>
    <property type="match status" value="1"/>
</dbReference>
<evidence type="ECO:0000256" key="4">
    <source>
        <dbReference type="ARBA" id="ARBA00022729"/>
    </source>
</evidence>
<evidence type="ECO:0000313" key="11">
    <source>
        <dbReference type="Proteomes" id="UP000030645"/>
    </source>
</evidence>
<dbReference type="eggNOG" id="ENOG502QRA7">
    <property type="taxonomic scope" value="Eukaryota"/>
</dbReference>
<reference evidence="11" key="1">
    <citation type="submission" date="2013-01" db="EMBL/GenBank/DDBJ databases">
        <title>Draft Genome Sequence of a Mulberry Tree, Morus notabilis C.K. Schneid.</title>
        <authorList>
            <person name="He N."/>
            <person name="Zhao S."/>
        </authorList>
    </citation>
    <scope>NUCLEOTIDE SEQUENCE</scope>
</reference>
<dbReference type="Gene3D" id="2.60.40.2310">
    <property type="match status" value="1"/>
</dbReference>
<comment type="similarity">
    <text evidence="2 7">Belongs to the peptidase S8 family.</text>
</comment>
<comment type="subcellular location">
    <subcellularLocation>
        <location evidence="1">Secreted</location>
    </subcellularLocation>
</comment>
<gene>
    <name evidence="10" type="ORF">L484_001197</name>
</gene>
<proteinExistence type="inferred from homology"/>
<dbReference type="InterPro" id="IPR023828">
    <property type="entry name" value="Peptidase_S8_Ser-AS"/>
</dbReference>
<evidence type="ECO:0000259" key="9">
    <source>
        <dbReference type="Pfam" id="PF17766"/>
    </source>
</evidence>
<evidence type="ECO:0000256" key="1">
    <source>
        <dbReference type="ARBA" id="ARBA00004613"/>
    </source>
</evidence>
<dbReference type="GO" id="GO:0006508">
    <property type="term" value="P:proteolysis"/>
    <property type="evidence" value="ECO:0007669"/>
    <property type="project" value="UniProtKB-KW"/>
</dbReference>
<dbReference type="Pfam" id="PF00082">
    <property type="entry name" value="Peptidase_S8"/>
    <property type="match status" value="1"/>
</dbReference>
<evidence type="ECO:0000259" key="8">
    <source>
        <dbReference type="Pfam" id="PF00082"/>
    </source>
</evidence>
<keyword evidence="6" id="KW-0720">Serine protease</keyword>
<dbReference type="STRING" id="981085.W9S5P1"/>
<evidence type="ECO:0000256" key="2">
    <source>
        <dbReference type="ARBA" id="ARBA00011073"/>
    </source>
</evidence>
<name>W9S5P1_9ROSA</name>
<dbReference type="SUPFAM" id="SSF52743">
    <property type="entry name" value="Subtilisin-like"/>
    <property type="match status" value="1"/>
</dbReference>
<evidence type="ECO:0000313" key="10">
    <source>
        <dbReference type="EMBL" id="EXC26926.1"/>
    </source>
</evidence>
<dbReference type="InterPro" id="IPR036852">
    <property type="entry name" value="Peptidase_S8/S53_dom_sf"/>
</dbReference>
<sequence length="259" mass="28173">MVYQPDIAAPGIDILAAYSKQTTITGYPMDKRRAVFNIISGTSMACPHVAAAAAYVKSFHPDWSPAAIKSALMTTAIPMKIKDETAELGSGAGQIDPTKALNPGLVYDLSLSSYIRFLCKEGYNSTNISLLVGGKKRYRCSDFKPAQGADGLNYPTMHLQLKNPNSTISAVFHRTVTHVGYQSSVYKANVVSPEGLSVKVYPSSLQFSHQQQKHSFKVTVKGGSMANETSILSALLKWKDSHDHSVKSYILVYKGGLMF</sequence>
<protein>
    <submittedName>
        <fullName evidence="10">Xylem serine proteinase 1</fullName>
    </submittedName>
</protein>
<dbReference type="EMBL" id="KE346123">
    <property type="protein sequence ID" value="EXC26926.1"/>
    <property type="molecule type" value="Genomic_DNA"/>
</dbReference>
<dbReference type="Proteomes" id="UP000030645">
    <property type="component" value="Unassembled WGS sequence"/>
</dbReference>
<accession>W9S5P1</accession>
<keyword evidence="11" id="KW-1185">Reference proteome</keyword>
<dbReference type="GO" id="GO:0005576">
    <property type="term" value="C:extracellular region"/>
    <property type="evidence" value="ECO:0007669"/>
    <property type="project" value="UniProtKB-SubCell"/>
</dbReference>
<comment type="caution">
    <text evidence="7">Lacks conserved residue(s) required for the propagation of feature annotation.</text>
</comment>
<dbReference type="KEGG" id="mnt:21384808"/>
<keyword evidence="3" id="KW-0645">Protease</keyword>
<dbReference type="PANTHER" id="PTHR10795">
    <property type="entry name" value="PROPROTEIN CONVERTASE SUBTILISIN/KEXIN"/>
    <property type="match status" value="1"/>
</dbReference>
<evidence type="ECO:0000256" key="6">
    <source>
        <dbReference type="ARBA" id="ARBA00022825"/>
    </source>
</evidence>
<dbReference type="OrthoDB" id="206201at2759"/>
<keyword evidence="4" id="KW-0732">Signal</keyword>
<evidence type="ECO:0000256" key="5">
    <source>
        <dbReference type="ARBA" id="ARBA00022801"/>
    </source>
</evidence>